<keyword evidence="2" id="KW-0732">Signal</keyword>
<evidence type="ECO:0000256" key="2">
    <source>
        <dbReference type="SAM" id="SignalP"/>
    </source>
</evidence>
<sequence>MTAPLDTRYLSRTVRTILGSTLACAALFAGGAQGAHAAPAVDSTSSDADSAANGNPGPARNAADLLFLRRTDYDDADYPTQDAAIELAQAECKYLDTHGNTARNRMRLAEQTRPAVKYPYLFLEAAVDAVCPWNRL</sequence>
<dbReference type="RefSeq" id="WP_109528379.1">
    <property type="nucleotide sequence ID" value="NZ_JBEXKW010000153.1"/>
</dbReference>
<dbReference type="EMBL" id="JBFAKC010000006">
    <property type="protein sequence ID" value="MEV0708970.1"/>
    <property type="molecule type" value="Genomic_DNA"/>
</dbReference>
<evidence type="ECO:0000256" key="1">
    <source>
        <dbReference type="SAM" id="MobiDB-lite"/>
    </source>
</evidence>
<proteinExistence type="predicted"/>
<gene>
    <name evidence="3" type="ORF">AB0I48_15535</name>
</gene>
<evidence type="ECO:0000313" key="3">
    <source>
        <dbReference type="EMBL" id="MEV0708970.1"/>
    </source>
</evidence>
<reference evidence="3 4" key="1">
    <citation type="submission" date="2024-06" db="EMBL/GenBank/DDBJ databases">
        <title>The Natural Products Discovery Center: Release of the First 8490 Sequenced Strains for Exploring Actinobacteria Biosynthetic Diversity.</title>
        <authorList>
            <person name="Kalkreuter E."/>
            <person name="Kautsar S.A."/>
            <person name="Yang D."/>
            <person name="Bader C.D."/>
            <person name="Teijaro C.N."/>
            <person name="Fluegel L."/>
            <person name="Davis C.M."/>
            <person name="Simpson J.R."/>
            <person name="Lauterbach L."/>
            <person name="Steele A.D."/>
            <person name="Gui C."/>
            <person name="Meng S."/>
            <person name="Li G."/>
            <person name="Viehrig K."/>
            <person name="Ye F."/>
            <person name="Su P."/>
            <person name="Kiefer A.F."/>
            <person name="Nichols A."/>
            <person name="Cepeda A.J."/>
            <person name="Yan W."/>
            <person name="Fan B."/>
            <person name="Jiang Y."/>
            <person name="Adhikari A."/>
            <person name="Zheng C.-J."/>
            <person name="Schuster L."/>
            <person name="Cowan T.M."/>
            <person name="Smanski M.J."/>
            <person name="Chevrette M.G."/>
            <person name="De Carvalho L.P.S."/>
            <person name="Shen B."/>
        </authorList>
    </citation>
    <scope>NUCLEOTIDE SEQUENCE [LARGE SCALE GENOMIC DNA]</scope>
    <source>
        <strain evidence="3 4">NPDC050403</strain>
    </source>
</reference>
<name>A0ABV3FU77_9NOCA</name>
<evidence type="ECO:0000313" key="4">
    <source>
        <dbReference type="Proteomes" id="UP001551695"/>
    </source>
</evidence>
<keyword evidence="4" id="KW-1185">Reference proteome</keyword>
<feature type="signal peptide" evidence="2">
    <location>
        <begin position="1"/>
        <end position="37"/>
    </location>
</feature>
<dbReference type="Proteomes" id="UP001551695">
    <property type="component" value="Unassembled WGS sequence"/>
</dbReference>
<accession>A0ABV3FU77</accession>
<feature type="region of interest" description="Disordered" evidence="1">
    <location>
        <begin position="38"/>
        <end position="60"/>
    </location>
</feature>
<organism evidence="3 4">
    <name type="scientific">Nocardia aurea</name>
    <dbReference type="NCBI Taxonomy" id="2144174"/>
    <lineage>
        <taxon>Bacteria</taxon>
        <taxon>Bacillati</taxon>
        <taxon>Actinomycetota</taxon>
        <taxon>Actinomycetes</taxon>
        <taxon>Mycobacteriales</taxon>
        <taxon>Nocardiaceae</taxon>
        <taxon>Nocardia</taxon>
    </lineage>
</organism>
<feature type="chain" id="PRO_5046239612" evidence="2">
    <location>
        <begin position="38"/>
        <end position="136"/>
    </location>
</feature>
<protein>
    <submittedName>
        <fullName evidence="3">DUF732 domain-containing protein</fullName>
    </submittedName>
</protein>
<comment type="caution">
    <text evidence="3">The sequence shown here is derived from an EMBL/GenBank/DDBJ whole genome shotgun (WGS) entry which is preliminary data.</text>
</comment>